<name>A0A1B6PR65_SORBI</name>
<dbReference type="Proteomes" id="UP000000768">
    <property type="component" value="Chromosome 5"/>
</dbReference>
<accession>A0A1B6PR65</accession>
<reference evidence="2 3" key="1">
    <citation type="journal article" date="2009" name="Nature">
        <title>The Sorghum bicolor genome and the diversification of grasses.</title>
        <authorList>
            <person name="Paterson A.H."/>
            <person name="Bowers J.E."/>
            <person name="Bruggmann R."/>
            <person name="Dubchak I."/>
            <person name="Grimwood J."/>
            <person name="Gundlach H."/>
            <person name="Haberer G."/>
            <person name="Hellsten U."/>
            <person name="Mitros T."/>
            <person name="Poliakov A."/>
            <person name="Schmutz J."/>
            <person name="Spannagl M."/>
            <person name="Tang H."/>
            <person name="Wang X."/>
            <person name="Wicker T."/>
            <person name="Bharti A.K."/>
            <person name="Chapman J."/>
            <person name="Feltus F.A."/>
            <person name="Gowik U."/>
            <person name="Grigoriev I.V."/>
            <person name="Lyons E."/>
            <person name="Maher C.A."/>
            <person name="Martis M."/>
            <person name="Narechania A."/>
            <person name="Otillar R.P."/>
            <person name="Penning B.W."/>
            <person name="Salamov A.A."/>
            <person name="Wang Y."/>
            <person name="Zhang L."/>
            <person name="Carpita N.C."/>
            <person name="Freeling M."/>
            <person name="Gingle A.R."/>
            <person name="Hash C.T."/>
            <person name="Keller B."/>
            <person name="Klein P."/>
            <person name="Kresovich S."/>
            <person name="McCann M.C."/>
            <person name="Ming R."/>
            <person name="Peterson D.G."/>
            <person name="Mehboob-ur-Rahman"/>
            <person name="Ware D."/>
            <person name="Westhoff P."/>
            <person name="Mayer K.F."/>
            <person name="Messing J."/>
            <person name="Rokhsar D.S."/>
        </authorList>
    </citation>
    <scope>NUCLEOTIDE SEQUENCE [LARGE SCALE GENOMIC DNA]</scope>
    <source>
        <strain evidence="3">cv. BTx623</strain>
    </source>
</reference>
<dbReference type="EMBL" id="CM000764">
    <property type="protein sequence ID" value="KXG28156.1"/>
    <property type="molecule type" value="Genomic_DNA"/>
</dbReference>
<evidence type="ECO:0000313" key="2">
    <source>
        <dbReference type="EMBL" id="KXG28156.1"/>
    </source>
</evidence>
<proteinExistence type="predicted"/>
<organism evidence="2 3">
    <name type="scientific">Sorghum bicolor</name>
    <name type="common">Sorghum</name>
    <name type="synonym">Sorghum vulgare</name>
    <dbReference type="NCBI Taxonomy" id="4558"/>
    <lineage>
        <taxon>Eukaryota</taxon>
        <taxon>Viridiplantae</taxon>
        <taxon>Streptophyta</taxon>
        <taxon>Embryophyta</taxon>
        <taxon>Tracheophyta</taxon>
        <taxon>Spermatophyta</taxon>
        <taxon>Magnoliopsida</taxon>
        <taxon>Liliopsida</taxon>
        <taxon>Poales</taxon>
        <taxon>Poaceae</taxon>
        <taxon>PACMAD clade</taxon>
        <taxon>Panicoideae</taxon>
        <taxon>Andropogonodae</taxon>
        <taxon>Andropogoneae</taxon>
        <taxon>Sorghinae</taxon>
        <taxon>Sorghum</taxon>
    </lineage>
</organism>
<dbReference type="Gramene" id="KXG28156">
    <property type="protein sequence ID" value="KXG28156"/>
    <property type="gene ID" value="SORBI_3005G092100"/>
</dbReference>
<dbReference type="InParanoid" id="A0A1B6PR65"/>
<protein>
    <submittedName>
        <fullName evidence="2">Uncharacterized protein</fullName>
    </submittedName>
</protein>
<keyword evidence="3" id="KW-1185">Reference proteome</keyword>
<sequence length="169" mass="18076">MHGSIGRERVEATLCSGVSSLLVAMLRQWCHALDSCAHDRCAPAMAVHQPRSTRAHDSSSSPTGQCRGAAPSPSADGVDGVGFSPEDGHTCLMPPTALPPPSNLISRAPCKKVKCALQSTCSATCNRWMEILLTDLPSFLQTISLRRRPSPARNNALLLATSTYMWFSA</sequence>
<evidence type="ECO:0000256" key="1">
    <source>
        <dbReference type="SAM" id="MobiDB-lite"/>
    </source>
</evidence>
<reference evidence="3" key="2">
    <citation type="journal article" date="2018" name="Plant J.">
        <title>The Sorghum bicolor reference genome: improved assembly, gene annotations, a transcriptome atlas, and signatures of genome organization.</title>
        <authorList>
            <person name="McCormick R.F."/>
            <person name="Truong S.K."/>
            <person name="Sreedasyam A."/>
            <person name="Jenkins J."/>
            <person name="Shu S."/>
            <person name="Sims D."/>
            <person name="Kennedy M."/>
            <person name="Amirebrahimi M."/>
            <person name="Weers B.D."/>
            <person name="McKinley B."/>
            <person name="Mattison A."/>
            <person name="Morishige D.T."/>
            <person name="Grimwood J."/>
            <person name="Schmutz J."/>
            <person name="Mullet J.E."/>
        </authorList>
    </citation>
    <scope>NUCLEOTIDE SEQUENCE [LARGE SCALE GENOMIC DNA]</scope>
    <source>
        <strain evidence="3">cv. BTx623</strain>
    </source>
</reference>
<evidence type="ECO:0000313" key="3">
    <source>
        <dbReference type="Proteomes" id="UP000000768"/>
    </source>
</evidence>
<feature type="region of interest" description="Disordered" evidence="1">
    <location>
        <begin position="48"/>
        <end position="80"/>
    </location>
</feature>
<gene>
    <name evidence="2" type="ORF">SORBI_3005G092100</name>
</gene>
<dbReference type="AlphaFoldDB" id="A0A1B6PR65"/>